<name>A0ACC2U1R1_9FUNG</name>
<evidence type="ECO:0000313" key="1">
    <source>
        <dbReference type="EMBL" id="KAJ9080700.1"/>
    </source>
</evidence>
<proteinExistence type="predicted"/>
<sequence length="111" mass="12024">MIMRITLQHQPLMPSHHSFHPISTTSVPLSPTTANVLMYLLLASISSPLGMMVPPNPSRNFYGHTSCRWSSAHFLSQESATPSELGAKIVSLSNKDAIVTLVPGSPNLCLQ</sequence>
<comment type="caution">
    <text evidence="1">The sequence shown here is derived from an EMBL/GenBank/DDBJ whole genome shotgun (WGS) entry which is preliminary data.</text>
</comment>
<gene>
    <name evidence="1" type="ORF">DSO57_1022220</name>
</gene>
<accession>A0ACC2U1R1</accession>
<protein>
    <submittedName>
        <fullName evidence="1">Uncharacterized protein</fullName>
    </submittedName>
</protein>
<reference evidence="1" key="1">
    <citation type="submission" date="2022-04" db="EMBL/GenBank/DDBJ databases">
        <title>Genome of the entomopathogenic fungus Entomophthora muscae.</title>
        <authorList>
            <person name="Elya C."/>
            <person name="Lovett B.R."/>
            <person name="Lee E."/>
            <person name="Macias A.M."/>
            <person name="Hajek A.E."/>
            <person name="De Bivort B.L."/>
            <person name="Kasson M.T."/>
            <person name="De Fine Licht H.H."/>
            <person name="Stajich J.E."/>
        </authorList>
    </citation>
    <scope>NUCLEOTIDE SEQUENCE</scope>
    <source>
        <strain evidence="1">Berkeley</strain>
    </source>
</reference>
<evidence type="ECO:0000313" key="2">
    <source>
        <dbReference type="Proteomes" id="UP001165960"/>
    </source>
</evidence>
<organism evidence="1 2">
    <name type="scientific">Entomophthora muscae</name>
    <dbReference type="NCBI Taxonomy" id="34485"/>
    <lineage>
        <taxon>Eukaryota</taxon>
        <taxon>Fungi</taxon>
        <taxon>Fungi incertae sedis</taxon>
        <taxon>Zoopagomycota</taxon>
        <taxon>Entomophthoromycotina</taxon>
        <taxon>Entomophthoromycetes</taxon>
        <taxon>Entomophthorales</taxon>
        <taxon>Entomophthoraceae</taxon>
        <taxon>Entomophthora</taxon>
    </lineage>
</organism>
<keyword evidence="2" id="KW-1185">Reference proteome</keyword>
<dbReference type="Proteomes" id="UP001165960">
    <property type="component" value="Unassembled WGS sequence"/>
</dbReference>
<dbReference type="EMBL" id="QTSX02001531">
    <property type="protein sequence ID" value="KAJ9080700.1"/>
    <property type="molecule type" value="Genomic_DNA"/>
</dbReference>